<dbReference type="AlphaFoldDB" id="A0A0D6X9U6"/>
<dbReference type="Pfam" id="PF13439">
    <property type="entry name" value="Glyco_transf_4"/>
    <property type="match status" value="1"/>
</dbReference>
<comment type="caution">
    <text evidence="3">The sequence shown here is derived from an EMBL/GenBank/DDBJ whole genome shotgun (WGS) entry which is preliminary data.</text>
</comment>
<evidence type="ECO:0008006" key="5">
    <source>
        <dbReference type="Google" id="ProtNLM"/>
    </source>
</evidence>
<feature type="domain" description="Glycosyltransferase subfamily 4-like N-terminal" evidence="2">
    <location>
        <begin position="14"/>
        <end position="173"/>
    </location>
</feature>
<dbReference type="RefSeq" id="WP_038062767.1">
    <property type="nucleotide sequence ID" value="NZ_JPSL02000039.1"/>
</dbReference>
<dbReference type="InterPro" id="IPR001296">
    <property type="entry name" value="Glyco_trans_1"/>
</dbReference>
<accession>A0A0D6X9U6</accession>
<protein>
    <recommendedName>
        <fullName evidence="5">Glycosyl transferase</fullName>
    </recommendedName>
</protein>
<feature type="domain" description="Glycosyl transferase family 1" evidence="1">
    <location>
        <begin position="186"/>
        <end position="338"/>
    </location>
</feature>
<name>A0A0D6X9U6_THEFI</name>
<dbReference type="GO" id="GO:0016757">
    <property type="term" value="F:glycosyltransferase activity"/>
    <property type="evidence" value="ECO:0007669"/>
    <property type="project" value="InterPro"/>
</dbReference>
<dbReference type="STRING" id="276.THFILI_05730"/>
<dbReference type="PANTHER" id="PTHR12526:SF630">
    <property type="entry name" value="GLYCOSYLTRANSFERASE"/>
    <property type="match status" value="1"/>
</dbReference>
<dbReference type="Proteomes" id="UP000030364">
    <property type="component" value="Unassembled WGS sequence"/>
</dbReference>
<dbReference type="OrthoDB" id="9814612at2"/>
<dbReference type="InterPro" id="IPR028098">
    <property type="entry name" value="Glyco_trans_4-like_N"/>
</dbReference>
<evidence type="ECO:0000313" key="4">
    <source>
        <dbReference type="Proteomes" id="UP000030364"/>
    </source>
</evidence>
<dbReference type="Gene3D" id="3.40.50.2000">
    <property type="entry name" value="Glycogen Phosphorylase B"/>
    <property type="match status" value="2"/>
</dbReference>
<sequence>MKIRVLHILPNFGPGGAERLVVDLMEAMDKERFEVAAVSLFPESGTMLEQEVREKGLNVFFLNKRRGPDPNVVRPLSSVIRTFKPQVVHTHLYVLRYALLPSLFHRVPVRVHTMHNVAQKEVDAVGKWVHRLAFGFLGVVPVSISQEVASTVRAVYGPRVQTPVIYNGIPLERFSGGGVQTWPRRGKLVWIHVGRFAPQKNHRLLVEAFAQALARLPSMELWLVGEGPLRPQVEEQVQKAGLVEYVRFLGLRRDIPELLSQADALLLPSDWEGVPLVVLEAMAAGKPVVATKVGGVPELVEHGVTGFLVPPGDPGALAEAILRVASSGELRRQMGEAGWERVRERFDIRQTARAYGELYLGLLEKTRGGYGHR</sequence>
<gene>
    <name evidence="3" type="ORF">THFILI_05730</name>
</gene>
<reference evidence="3 4" key="1">
    <citation type="journal article" date="2015" name="Genome Announc.">
        <title>Draft Genome Sequence of the Thermophile Thermus filiformis ATCC 43280, Producer of Carotenoid-(Di)glucoside-Branched Fatty Acid (Di)esters and Source of Hyperthermostable Enzymes of Biotechnological Interest.</title>
        <authorList>
            <person name="Mandelli F."/>
            <person name="Oliveira Ramires B."/>
            <person name="Couger M.B."/>
            <person name="Paixao D.A."/>
            <person name="Camilo C.M."/>
            <person name="Polikarpov I."/>
            <person name="Prade R."/>
            <person name="Riano-Pachon D.M."/>
            <person name="Squina F.M."/>
        </authorList>
    </citation>
    <scope>NUCLEOTIDE SEQUENCE [LARGE SCALE GENOMIC DNA]</scope>
    <source>
        <strain evidence="3 4">ATCC 43280</strain>
    </source>
</reference>
<evidence type="ECO:0000259" key="2">
    <source>
        <dbReference type="Pfam" id="PF13439"/>
    </source>
</evidence>
<dbReference type="EMBL" id="JPSL02000039">
    <property type="protein sequence ID" value="KIX84467.1"/>
    <property type="molecule type" value="Genomic_DNA"/>
</dbReference>
<proteinExistence type="predicted"/>
<keyword evidence="4" id="KW-1185">Reference proteome</keyword>
<evidence type="ECO:0000313" key="3">
    <source>
        <dbReference type="EMBL" id="KIX84467.1"/>
    </source>
</evidence>
<dbReference type="PANTHER" id="PTHR12526">
    <property type="entry name" value="GLYCOSYLTRANSFERASE"/>
    <property type="match status" value="1"/>
</dbReference>
<dbReference type="Pfam" id="PF00534">
    <property type="entry name" value="Glycos_transf_1"/>
    <property type="match status" value="1"/>
</dbReference>
<evidence type="ECO:0000259" key="1">
    <source>
        <dbReference type="Pfam" id="PF00534"/>
    </source>
</evidence>
<organism evidence="3 4">
    <name type="scientific">Thermus filiformis</name>
    <dbReference type="NCBI Taxonomy" id="276"/>
    <lineage>
        <taxon>Bacteria</taxon>
        <taxon>Thermotogati</taxon>
        <taxon>Deinococcota</taxon>
        <taxon>Deinococci</taxon>
        <taxon>Thermales</taxon>
        <taxon>Thermaceae</taxon>
        <taxon>Thermus</taxon>
    </lineage>
</organism>
<dbReference type="SUPFAM" id="SSF53756">
    <property type="entry name" value="UDP-Glycosyltransferase/glycogen phosphorylase"/>
    <property type="match status" value="1"/>
</dbReference>